<organism evidence="1 2">
    <name type="scientific">Desulfovibrio legallii</name>
    <dbReference type="NCBI Taxonomy" id="571438"/>
    <lineage>
        <taxon>Bacteria</taxon>
        <taxon>Pseudomonadati</taxon>
        <taxon>Thermodesulfobacteriota</taxon>
        <taxon>Desulfovibrionia</taxon>
        <taxon>Desulfovibrionales</taxon>
        <taxon>Desulfovibrionaceae</taxon>
        <taxon>Desulfovibrio</taxon>
    </lineage>
</organism>
<protein>
    <submittedName>
        <fullName evidence="1">Uncharacterized protein</fullName>
    </submittedName>
</protein>
<proteinExistence type="predicted"/>
<dbReference type="Proteomes" id="UP000199355">
    <property type="component" value="Unassembled WGS sequence"/>
</dbReference>
<keyword evidence="2" id="KW-1185">Reference proteome</keyword>
<accession>A0A1G7R4Q1</accession>
<gene>
    <name evidence="1" type="ORF">SAMN05192586_1289</name>
</gene>
<evidence type="ECO:0000313" key="2">
    <source>
        <dbReference type="Proteomes" id="UP000199355"/>
    </source>
</evidence>
<sequence>MDKEEKKRYNFFYEAKRPLPDADRKGVYMLHVRIAVLAAALALGLAQGQALAEEGGVTARSVFALLPASIFENTPEGLTAAEKQQLLTAGHSEFWEIAGETEDVLVFASLPFRDAAVALRLFRHVRDGAVEAAVGTLGGPVCTLELWRVDATGRAVPADTPPEPDVSEFLAPGQKLPPDVRATVMLCLGLGGLKAMPLFWTSTGMAHVPVANTVSYQWNGASFEKRVAPAEE</sequence>
<dbReference type="EMBL" id="FNBX01000028">
    <property type="protein sequence ID" value="SDG05708.1"/>
    <property type="molecule type" value="Genomic_DNA"/>
</dbReference>
<reference evidence="2" key="1">
    <citation type="submission" date="2016-10" db="EMBL/GenBank/DDBJ databases">
        <authorList>
            <person name="Varghese N."/>
            <person name="Submissions S."/>
        </authorList>
    </citation>
    <scope>NUCLEOTIDE SEQUENCE [LARGE SCALE GENOMIC DNA]</scope>
    <source>
        <strain evidence="2">KHC7</strain>
    </source>
</reference>
<name>A0A1G7R4Q1_9BACT</name>
<dbReference type="AlphaFoldDB" id="A0A1G7R4Q1"/>
<evidence type="ECO:0000313" key="1">
    <source>
        <dbReference type="EMBL" id="SDG05708.1"/>
    </source>
</evidence>